<keyword evidence="3" id="KW-1185">Reference proteome</keyword>
<dbReference type="Pfam" id="PF15365">
    <property type="entry name" value="PNRC"/>
    <property type="match status" value="1"/>
</dbReference>
<dbReference type="OMA" id="PCFLENK"/>
<feature type="region of interest" description="Disordered" evidence="1">
    <location>
        <begin position="1"/>
        <end position="63"/>
    </location>
</feature>
<dbReference type="OrthoDB" id="1935097at2759"/>
<gene>
    <name evidence="2" type="ORF">HHK36_021322</name>
</gene>
<name>A0A834YWR1_TETSI</name>
<dbReference type="InterPro" id="IPR028322">
    <property type="entry name" value="PNRC-like_rgn"/>
</dbReference>
<dbReference type="PANTHER" id="PTHR33670:SF15">
    <property type="entry name" value="OS02G0797600 PROTEIN"/>
    <property type="match status" value="1"/>
</dbReference>
<sequence>MATTVLRSQEYPKDWFPTETLTSPPLKSRRNPNPNPNSTQSSTRKRNPFGFQEKRNGRNRCRTTFVKAPGQNLVMGQVTLLKRGEELKPTKDRGSEVGDDDDEKKAQIDTDEGFGLCSMDLLGQDREMVSKEIRLTDLNSGNGVYAGLAFFHSPPPSSLPIPSFFAKKDEGRIGVKETIEVKPSRISATSAVIRWSYA</sequence>
<evidence type="ECO:0000256" key="1">
    <source>
        <dbReference type="SAM" id="MobiDB-lite"/>
    </source>
</evidence>
<dbReference type="Proteomes" id="UP000655225">
    <property type="component" value="Unassembled WGS sequence"/>
</dbReference>
<comment type="caution">
    <text evidence="2">The sequence shown here is derived from an EMBL/GenBank/DDBJ whole genome shotgun (WGS) entry which is preliminary data.</text>
</comment>
<organism evidence="2 3">
    <name type="scientific">Tetracentron sinense</name>
    <name type="common">Spur-leaf</name>
    <dbReference type="NCBI Taxonomy" id="13715"/>
    <lineage>
        <taxon>Eukaryota</taxon>
        <taxon>Viridiplantae</taxon>
        <taxon>Streptophyta</taxon>
        <taxon>Embryophyta</taxon>
        <taxon>Tracheophyta</taxon>
        <taxon>Spermatophyta</taxon>
        <taxon>Magnoliopsida</taxon>
        <taxon>Trochodendrales</taxon>
        <taxon>Trochodendraceae</taxon>
        <taxon>Tetracentron</taxon>
    </lineage>
</organism>
<feature type="region of interest" description="Disordered" evidence="1">
    <location>
        <begin position="84"/>
        <end position="108"/>
    </location>
</feature>
<proteinExistence type="predicted"/>
<dbReference type="EMBL" id="JABCRI010000015">
    <property type="protein sequence ID" value="KAF8393081.1"/>
    <property type="molecule type" value="Genomic_DNA"/>
</dbReference>
<dbReference type="GO" id="GO:0016071">
    <property type="term" value="P:mRNA metabolic process"/>
    <property type="evidence" value="ECO:0007669"/>
    <property type="project" value="UniProtKB-ARBA"/>
</dbReference>
<reference evidence="2 3" key="1">
    <citation type="submission" date="2020-04" db="EMBL/GenBank/DDBJ databases">
        <title>Plant Genome Project.</title>
        <authorList>
            <person name="Zhang R.-G."/>
        </authorList>
    </citation>
    <scope>NUCLEOTIDE SEQUENCE [LARGE SCALE GENOMIC DNA]</scope>
    <source>
        <strain evidence="2">YNK0</strain>
        <tissue evidence="2">Leaf</tissue>
    </source>
</reference>
<protein>
    <submittedName>
        <fullName evidence="2">Uncharacterized protein</fullName>
    </submittedName>
</protein>
<evidence type="ECO:0000313" key="3">
    <source>
        <dbReference type="Proteomes" id="UP000655225"/>
    </source>
</evidence>
<dbReference type="AlphaFoldDB" id="A0A834YWR1"/>
<dbReference type="PANTHER" id="PTHR33670">
    <property type="entry name" value="SPLICING FACTOR, PROLINE- AND GLUTAMINE-RICH-LIKE"/>
    <property type="match status" value="1"/>
</dbReference>
<feature type="compositionally biased region" description="Basic and acidic residues" evidence="1">
    <location>
        <begin position="84"/>
        <end position="96"/>
    </location>
</feature>
<accession>A0A834YWR1</accession>
<evidence type="ECO:0000313" key="2">
    <source>
        <dbReference type="EMBL" id="KAF8393081.1"/>
    </source>
</evidence>